<reference evidence="1" key="1">
    <citation type="submission" date="2018-02" db="EMBL/GenBank/DDBJ databases">
        <title>Rhizophora mucronata_Transcriptome.</title>
        <authorList>
            <person name="Meera S.P."/>
            <person name="Sreeshan A."/>
            <person name="Augustine A."/>
        </authorList>
    </citation>
    <scope>NUCLEOTIDE SEQUENCE</scope>
    <source>
        <tissue evidence="1">Leaf</tissue>
    </source>
</reference>
<protein>
    <submittedName>
        <fullName evidence="1">Uncharacterized protein</fullName>
    </submittedName>
</protein>
<dbReference type="AlphaFoldDB" id="A0A2P2NCW9"/>
<name>A0A2P2NCW9_RHIMU</name>
<evidence type="ECO:0000313" key="1">
    <source>
        <dbReference type="EMBL" id="MBX40321.1"/>
    </source>
</evidence>
<proteinExistence type="predicted"/>
<organism evidence="1">
    <name type="scientific">Rhizophora mucronata</name>
    <name type="common">Asiatic mangrove</name>
    <dbReference type="NCBI Taxonomy" id="61149"/>
    <lineage>
        <taxon>Eukaryota</taxon>
        <taxon>Viridiplantae</taxon>
        <taxon>Streptophyta</taxon>
        <taxon>Embryophyta</taxon>
        <taxon>Tracheophyta</taxon>
        <taxon>Spermatophyta</taxon>
        <taxon>Magnoliopsida</taxon>
        <taxon>eudicotyledons</taxon>
        <taxon>Gunneridae</taxon>
        <taxon>Pentapetalae</taxon>
        <taxon>rosids</taxon>
        <taxon>fabids</taxon>
        <taxon>Malpighiales</taxon>
        <taxon>Rhizophoraceae</taxon>
        <taxon>Rhizophora</taxon>
    </lineage>
</organism>
<dbReference type="EMBL" id="GGEC01059837">
    <property type="protein sequence ID" value="MBX40321.1"/>
    <property type="molecule type" value="Transcribed_RNA"/>
</dbReference>
<sequence length="46" mass="5601">MYLMITSTFWHRTYMYIFCFRKITAYNENVWGKTSASFKKCLSLMS</sequence>
<accession>A0A2P2NCW9</accession>